<proteinExistence type="predicted"/>
<dbReference type="HOGENOM" id="CLU_035814_1_1_6"/>
<dbReference type="PIRSF" id="PIRSF029347">
    <property type="entry name" value="RecF"/>
    <property type="match status" value="1"/>
</dbReference>
<dbReference type="EMBL" id="CP000453">
    <property type="protein sequence ID" value="ABI57654.1"/>
    <property type="molecule type" value="Genomic_DNA"/>
</dbReference>
<dbReference type="GO" id="GO:0000731">
    <property type="term" value="P:DNA synthesis involved in DNA repair"/>
    <property type="evidence" value="ECO:0007669"/>
    <property type="project" value="TreeGrafter"/>
</dbReference>
<dbReference type="InterPro" id="IPR027417">
    <property type="entry name" value="P-loop_NTPase"/>
</dbReference>
<dbReference type="GO" id="GO:0016887">
    <property type="term" value="F:ATP hydrolysis activity"/>
    <property type="evidence" value="ECO:0007669"/>
    <property type="project" value="InterPro"/>
</dbReference>
<dbReference type="Proteomes" id="UP000001962">
    <property type="component" value="Chromosome"/>
</dbReference>
<sequence>MTSESDLCSRISRVSIRGFRSLACVENLELPQLAVLIGANGSGKSNLIRFFEMLSYSLKGRNLQQFVIEKGGGDDQLFFGARTTSRLEAEIALETEQGTNEYRMALTHVAPDSLAFAEEAFRFSRHDREGSSDWIHLPMPAQESGLPVAAADSGQRSRRTARTLLYLLRNCATFQFHDTSAKASLNMRWDESENARMRSDGGNLAPILLHLSQEHPRRYRLITRQIQRVLPVFEDFDLQSTGGKVLLRWRARNSDNTFGPHLTSDGSLRLFCLFTLLNLPGEMLPDVLMIDEPELGLHPHAIALTADMLKSLSVHRQVFIATQSPLMVDAFDVDNILVASLKDGATDLTPMDRDEYRVWLESGYQPSDLWLKEPVG</sequence>
<dbReference type="GO" id="GO:0005524">
    <property type="term" value="F:ATP binding"/>
    <property type="evidence" value="ECO:0007669"/>
    <property type="project" value="InterPro"/>
</dbReference>
<dbReference type="InterPro" id="IPR003959">
    <property type="entry name" value="ATPase_AAA_core"/>
</dbReference>
<evidence type="ECO:0000313" key="2">
    <source>
        <dbReference type="EMBL" id="ABI57654.1"/>
    </source>
</evidence>
<dbReference type="OrthoDB" id="5572477at2"/>
<dbReference type="PANTHER" id="PTHR32182:SF22">
    <property type="entry name" value="ATP-DEPENDENT ENDONUCLEASE, OLD FAMILY-RELATED"/>
    <property type="match status" value="1"/>
</dbReference>
<keyword evidence="3" id="KW-1185">Reference proteome</keyword>
<dbReference type="Pfam" id="PF13304">
    <property type="entry name" value="AAA_21"/>
    <property type="match status" value="1"/>
</dbReference>
<dbReference type="AlphaFoldDB" id="Q0A683"/>
<organism evidence="2 3">
    <name type="scientific">Alkalilimnicola ehrlichii (strain ATCC BAA-1101 / DSM 17681 / MLHE-1)</name>
    <dbReference type="NCBI Taxonomy" id="187272"/>
    <lineage>
        <taxon>Bacteria</taxon>
        <taxon>Pseudomonadati</taxon>
        <taxon>Pseudomonadota</taxon>
        <taxon>Gammaproteobacteria</taxon>
        <taxon>Chromatiales</taxon>
        <taxon>Ectothiorhodospiraceae</taxon>
        <taxon>Alkalilimnicola</taxon>
    </lineage>
</organism>
<dbReference type="RefSeq" id="WP_011630048.1">
    <property type="nucleotide sequence ID" value="NC_008340.1"/>
</dbReference>
<dbReference type="SUPFAM" id="SSF52540">
    <property type="entry name" value="P-loop containing nucleoside triphosphate hydrolases"/>
    <property type="match status" value="1"/>
</dbReference>
<dbReference type="Gene3D" id="3.40.50.300">
    <property type="entry name" value="P-loop containing nucleotide triphosphate hydrolases"/>
    <property type="match status" value="2"/>
</dbReference>
<evidence type="ECO:0000313" key="3">
    <source>
        <dbReference type="Proteomes" id="UP000001962"/>
    </source>
</evidence>
<gene>
    <name evidence="2" type="ordered locus">Mlg_2314</name>
</gene>
<feature type="domain" description="ATPase AAA-type core" evidence="1">
    <location>
        <begin position="33"/>
        <end position="329"/>
    </location>
</feature>
<protein>
    <recommendedName>
        <fullName evidence="1">ATPase AAA-type core domain-containing protein</fullName>
    </recommendedName>
</protein>
<dbReference type="PANTHER" id="PTHR32182">
    <property type="entry name" value="DNA REPLICATION AND REPAIR PROTEIN RECF"/>
    <property type="match status" value="1"/>
</dbReference>
<dbReference type="InterPro" id="IPR014555">
    <property type="entry name" value="RecF-like"/>
</dbReference>
<dbReference type="KEGG" id="aeh:Mlg_2314"/>
<dbReference type="GO" id="GO:0006302">
    <property type="term" value="P:double-strand break repair"/>
    <property type="evidence" value="ECO:0007669"/>
    <property type="project" value="TreeGrafter"/>
</dbReference>
<reference evidence="3" key="1">
    <citation type="submission" date="2006-08" db="EMBL/GenBank/DDBJ databases">
        <title>Complete sequence of Alkalilimnicola ehrilichei MLHE-1.</title>
        <authorList>
            <person name="Copeland A."/>
            <person name="Lucas S."/>
            <person name="Lapidus A."/>
            <person name="Barry K."/>
            <person name="Detter J.C."/>
            <person name="Glavina del Rio T."/>
            <person name="Hammon N."/>
            <person name="Israni S."/>
            <person name="Dalin E."/>
            <person name="Tice H."/>
            <person name="Pitluck S."/>
            <person name="Sims D."/>
            <person name="Brettin T."/>
            <person name="Bruce D."/>
            <person name="Han C."/>
            <person name="Tapia R."/>
            <person name="Gilna P."/>
            <person name="Schmutz J."/>
            <person name="Larimer F."/>
            <person name="Land M."/>
            <person name="Hauser L."/>
            <person name="Kyrpides N."/>
            <person name="Mikhailova N."/>
            <person name="Oremland R.S."/>
            <person name="Hoeft S.E."/>
            <person name="Switzer-Blum J."/>
            <person name="Kulp T."/>
            <person name="King G."/>
            <person name="Tabita R."/>
            <person name="Witte B."/>
            <person name="Santini J.M."/>
            <person name="Basu P."/>
            <person name="Hollibaugh J.T."/>
            <person name="Xie G."/>
            <person name="Stolz J.F."/>
            <person name="Richardson P."/>
        </authorList>
    </citation>
    <scope>NUCLEOTIDE SEQUENCE [LARGE SCALE GENOMIC DNA]</scope>
    <source>
        <strain evidence="3">ATCC BAA-1101 / DSM 17681 / MLHE-1</strain>
    </source>
</reference>
<dbReference type="eggNOG" id="COG4637">
    <property type="taxonomic scope" value="Bacteria"/>
</dbReference>
<evidence type="ECO:0000259" key="1">
    <source>
        <dbReference type="Pfam" id="PF13304"/>
    </source>
</evidence>
<dbReference type="CDD" id="cd00267">
    <property type="entry name" value="ABC_ATPase"/>
    <property type="match status" value="1"/>
</dbReference>
<name>Q0A683_ALKEH</name>
<accession>Q0A683</accession>